<evidence type="ECO:0000313" key="3">
    <source>
        <dbReference type="Proteomes" id="UP000037600"/>
    </source>
</evidence>
<accession>A0A0J8GVE4</accession>
<organism evidence="2 3">
    <name type="scientific">Catenovulum maritimum</name>
    <dbReference type="NCBI Taxonomy" id="1513271"/>
    <lineage>
        <taxon>Bacteria</taxon>
        <taxon>Pseudomonadati</taxon>
        <taxon>Pseudomonadota</taxon>
        <taxon>Gammaproteobacteria</taxon>
        <taxon>Alteromonadales</taxon>
        <taxon>Alteromonadaceae</taxon>
        <taxon>Catenovulum</taxon>
    </lineage>
</organism>
<gene>
    <name evidence="2" type="ORF">XM47_09595</name>
</gene>
<dbReference type="Proteomes" id="UP000037600">
    <property type="component" value="Unassembled WGS sequence"/>
</dbReference>
<dbReference type="RefSeq" id="WP_048692029.1">
    <property type="nucleotide sequence ID" value="NZ_KQ130489.1"/>
</dbReference>
<feature type="transmembrane region" description="Helical" evidence="1">
    <location>
        <begin position="12"/>
        <end position="30"/>
    </location>
</feature>
<feature type="transmembrane region" description="Helical" evidence="1">
    <location>
        <begin position="50"/>
        <end position="68"/>
    </location>
</feature>
<dbReference type="EMBL" id="LAZL01000012">
    <property type="protein sequence ID" value="KMT65279.1"/>
    <property type="molecule type" value="Genomic_DNA"/>
</dbReference>
<protein>
    <submittedName>
        <fullName evidence="2">Uncharacterized protein</fullName>
    </submittedName>
</protein>
<name>A0A0J8GVE4_9ALTE</name>
<comment type="caution">
    <text evidence="2">The sequence shown here is derived from an EMBL/GenBank/DDBJ whole genome shotgun (WGS) entry which is preliminary data.</text>
</comment>
<keyword evidence="1" id="KW-1133">Transmembrane helix</keyword>
<evidence type="ECO:0000313" key="2">
    <source>
        <dbReference type="EMBL" id="KMT65279.1"/>
    </source>
</evidence>
<dbReference type="STRING" id="1513271.XM47_09595"/>
<proteinExistence type="predicted"/>
<dbReference type="AlphaFoldDB" id="A0A0J8GVE4"/>
<keyword evidence="1" id="KW-0472">Membrane</keyword>
<dbReference type="OrthoDB" id="6387919at2"/>
<keyword evidence="3" id="KW-1185">Reference proteome</keyword>
<evidence type="ECO:0000256" key="1">
    <source>
        <dbReference type="SAM" id="Phobius"/>
    </source>
</evidence>
<sequence length="94" mass="10723">MKWLKNIFNQTLVALIAAALMISFALFVYWLLNGGAGLIENSQNPFTNPFLWGAIIIAGLVSGASRLWRKYAERQFIKKLENNRKFNNCNQSKD</sequence>
<reference evidence="2 3" key="1">
    <citation type="submission" date="2015-04" db="EMBL/GenBank/DDBJ databases">
        <title>Draft Genome Sequence of the Novel Agar-Digesting Marine Bacterium Q1.</title>
        <authorList>
            <person name="Li Y."/>
            <person name="Li D."/>
            <person name="Chen G."/>
            <person name="Du Z."/>
        </authorList>
    </citation>
    <scope>NUCLEOTIDE SEQUENCE [LARGE SCALE GENOMIC DNA]</scope>
    <source>
        <strain evidence="2 3">Q1</strain>
    </source>
</reference>
<keyword evidence="1" id="KW-0812">Transmembrane</keyword>